<keyword evidence="1" id="KW-0560">Oxidoreductase</keyword>
<organism evidence="4 5">
    <name type="scientific">Tsuneonella deserti</name>
    <dbReference type="NCBI Taxonomy" id="2035528"/>
    <lineage>
        <taxon>Bacteria</taxon>
        <taxon>Pseudomonadati</taxon>
        <taxon>Pseudomonadota</taxon>
        <taxon>Alphaproteobacteria</taxon>
        <taxon>Sphingomonadales</taxon>
        <taxon>Erythrobacteraceae</taxon>
        <taxon>Tsuneonella</taxon>
    </lineage>
</organism>
<feature type="domain" description="NAD-dependent epimerase/dehydratase" evidence="3">
    <location>
        <begin position="5"/>
        <end position="244"/>
    </location>
</feature>
<dbReference type="Pfam" id="PF01370">
    <property type="entry name" value="Epimerase"/>
    <property type="match status" value="1"/>
</dbReference>
<dbReference type="PANTHER" id="PTHR10366">
    <property type="entry name" value="NAD DEPENDENT EPIMERASE/DEHYDRATASE"/>
    <property type="match status" value="1"/>
</dbReference>
<reference evidence="5" key="1">
    <citation type="journal article" date="2019" name="Int. J. Syst. Evol. Microbiol.">
        <title>The Global Catalogue of Microorganisms (GCM) 10K type strain sequencing project: providing services to taxonomists for standard genome sequencing and annotation.</title>
        <authorList>
            <consortium name="The Broad Institute Genomics Platform"/>
            <consortium name="The Broad Institute Genome Sequencing Center for Infectious Disease"/>
            <person name="Wu L."/>
            <person name="Ma J."/>
        </authorList>
    </citation>
    <scope>NUCLEOTIDE SEQUENCE [LARGE SCALE GENOMIC DNA]</scope>
    <source>
        <strain evidence="5">CGMCC 1.15959</strain>
    </source>
</reference>
<proteinExistence type="inferred from homology"/>
<accession>A0ABQ1S7T2</accession>
<dbReference type="InterPro" id="IPR036291">
    <property type="entry name" value="NAD(P)-bd_dom_sf"/>
</dbReference>
<evidence type="ECO:0000259" key="3">
    <source>
        <dbReference type="Pfam" id="PF01370"/>
    </source>
</evidence>
<dbReference type="RefSeq" id="WP_188644432.1">
    <property type="nucleotide sequence ID" value="NZ_BMKL01000001.1"/>
</dbReference>
<evidence type="ECO:0000313" key="4">
    <source>
        <dbReference type="EMBL" id="GGD94919.1"/>
    </source>
</evidence>
<evidence type="ECO:0000313" key="5">
    <source>
        <dbReference type="Proteomes" id="UP000619041"/>
    </source>
</evidence>
<evidence type="ECO:0000256" key="2">
    <source>
        <dbReference type="ARBA" id="ARBA00023445"/>
    </source>
</evidence>
<dbReference type="Gene3D" id="3.40.50.720">
    <property type="entry name" value="NAD(P)-binding Rossmann-like Domain"/>
    <property type="match status" value="1"/>
</dbReference>
<sequence>MAGTVLVTGGTGYIAGEVIDQLLDKGWCVRTTVRSKARSEARLRGRWPGAGDRLYVFEADLMDDAGWDLANEGCTHVCHVASPFPVGVPKDENELIVPAREGTLRALRFAHAAGVEHFVQTSSSAAIAYGHPASKTTFDERDWTNPDAPGVQPYVKSKTIAERAARDWVSGNAAGMAFCSVNPVAVLGPVVNDDLSASIEFVRRFLTGEIPAIPRIGFTIVDVRDVASLHVLALEASPETIRGERFACAADFMWMGDMARVLRDHMGADARKVPTRRMPTPILKLMALFNSEIRQIAGEVGKKKVVSGQHARDKLGWTTMPADQTVLDTGRSLVAQGIVRL</sequence>
<name>A0ABQ1S7T2_9SPHN</name>
<dbReference type="Proteomes" id="UP000619041">
    <property type="component" value="Unassembled WGS sequence"/>
</dbReference>
<keyword evidence="5" id="KW-1185">Reference proteome</keyword>
<evidence type="ECO:0000256" key="1">
    <source>
        <dbReference type="ARBA" id="ARBA00023002"/>
    </source>
</evidence>
<dbReference type="EMBL" id="BMKL01000001">
    <property type="protein sequence ID" value="GGD94919.1"/>
    <property type="molecule type" value="Genomic_DNA"/>
</dbReference>
<protein>
    <submittedName>
        <fullName evidence="4">Dihydroflavonol-4-reductase</fullName>
    </submittedName>
</protein>
<dbReference type="PANTHER" id="PTHR10366:SF564">
    <property type="entry name" value="STEROL-4-ALPHA-CARBOXYLATE 3-DEHYDROGENASE, DECARBOXYLATING"/>
    <property type="match status" value="1"/>
</dbReference>
<dbReference type="SUPFAM" id="SSF51735">
    <property type="entry name" value="NAD(P)-binding Rossmann-fold domains"/>
    <property type="match status" value="1"/>
</dbReference>
<dbReference type="InterPro" id="IPR001509">
    <property type="entry name" value="Epimerase_deHydtase"/>
</dbReference>
<dbReference type="InterPro" id="IPR050425">
    <property type="entry name" value="NAD(P)_dehydrat-like"/>
</dbReference>
<comment type="similarity">
    <text evidence="2">Belongs to the NAD(P)-dependent epimerase/dehydratase family. Dihydroflavonol-4-reductase subfamily.</text>
</comment>
<comment type="caution">
    <text evidence="4">The sequence shown here is derived from an EMBL/GenBank/DDBJ whole genome shotgun (WGS) entry which is preliminary data.</text>
</comment>
<gene>
    <name evidence="4" type="ORF">GCM10011515_13400</name>
</gene>